<reference evidence="1 2" key="1">
    <citation type="submission" date="2020-03" db="EMBL/GenBank/DDBJ databases">
        <title>Genomic Encyclopedia of Type Strains, Phase IV (KMG-IV): sequencing the most valuable type-strain genomes for metagenomic binning, comparative biology and taxonomic classification.</title>
        <authorList>
            <person name="Goeker M."/>
        </authorList>
    </citation>
    <scope>NUCLEOTIDE SEQUENCE [LARGE SCALE GENOMIC DNA]</scope>
    <source>
        <strain evidence="1 2">DSM 105096</strain>
    </source>
</reference>
<sequence>MKYFNSFTSNRLWTCHRGGLLWLLFALPVSWLGAQQTGNAPAPGDYTLRIVESWNQDTTQYATDTEPLNITKRRYDRLLRRQQRDKYEGRWLVSGSLSMGFSRSGYYGGATYTRTTKENSYTRFYPSFGEVIYADYDEGSYGEDITSYSSLFPRVGVARQTRWGGYFYAAPGLYRNRVSLNGDPYANLDEDQIRTVKTLSKDMGTFEAGFQYTFMRRHRFQPYLGFSVLSILYYDRAIRSNFYEAKTRQSGSVDRFYQEPFFIPAPELMLTTGFQFAVNERISVGAHVVVDRGFRDFIDAPVGIEIRHSLK</sequence>
<name>A0ABX0XBU7_9BACT</name>
<dbReference type="EMBL" id="JAATJH010000003">
    <property type="protein sequence ID" value="NJC26740.1"/>
    <property type="molecule type" value="Genomic_DNA"/>
</dbReference>
<organism evidence="1 2">
    <name type="scientific">Neolewinella antarctica</name>
    <dbReference type="NCBI Taxonomy" id="442734"/>
    <lineage>
        <taxon>Bacteria</taxon>
        <taxon>Pseudomonadati</taxon>
        <taxon>Bacteroidota</taxon>
        <taxon>Saprospiria</taxon>
        <taxon>Saprospirales</taxon>
        <taxon>Lewinellaceae</taxon>
        <taxon>Neolewinella</taxon>
    </lineage>
</organism>
<protein>
    <submittedName>
        <fullName evidence="1">Uncharacterized protein</fullName>
    </submittedName>
</protein>
<dbReference type="Proteomes" id="UP000770785">
    <property type="component" value="Unassembled WGS sequence"/>
</dbReference>
<keyword evidence="2" id="KW-1185">Reference proteome</keyword>
<accession>A0ABX0XBU7</accession>
<evidence type="ECO:0000313" key="2">
    <source>
        <dbReference type="Proteomes" id="UP000770785"/>
    </source>
</evidence>
<proteinExistence type="predicted"/>
<evidence type="ECO:0000313" key="1">
    <source>
        <dbReference type="EMBL" id="NJC26740.1"/>
    </source>
</evidence>
<gene>
    <name evidence="1" type="ORF">GGR27_002250</name>
</gene>
<comment type="caution">
    <text evidence="1">The sequence shown here is derived from an EMBL/GenBank/DDBJ whole genome shotgun (WGS) entry which is preliminary data.</text>
</comment>
<dbReference type="RefSeq" id="WP_168037504.1">
    <property type="nucleotide sequence ID" value="NZ_JAATJH010000003.1"/>
</dbReference>